<dbReference type="InterPro" id="IPR011006">
    <property type="entry name" value="CheY-like_superfamily"/>
</dbReference>
<dbReference type="Proteomes" id="UP000242704">
    <property type="component" value="Unassembled WGS sequence"/>
</dbReference>
<dbReference type="GO" id="GO:0032993">
    <property type="term" value="C:protein-DNA complex"/>
    <property type="evidence" value="ECO:0007669"/>
    <property type="project" value="TreeGrafter"/>
</dbReference>
<dbReference type="InterPro" id="IPR001789">
    <property type="entry name" value="Sig_transdc_resp-reg_receiver"/>
</dbReference>
<evidence type="ECO:0000259" key="9">
    <source>
        <dbReference type="PROSITE" id="PS51755"/>
    </source>
</evidence>
<evidence type="ECO:0000313" key="13">
    <source>
        <dbReference type="Proteomes" id="UP000242144"/>
    </source>
</evidence>
<reference evidence="10 15" key="3">
    <citation type="submission" date="2023-08" db="EMBL/GenBank/DDBJ databases">
        <title>Whole genome sequencing of Staphylococcus chromogenes NNSch 2386.</title>
        <authorList>
            <person name="Kropotov V.S."/>
            <person name="Boriskina E.V."/>
            <person name="Gordinskaya N.A."/>
            <person name="Shkurkina I.S."/>
            <person name="Kryazhev D.V."/>
            <person name="Alekseeva A.E."/>
            <person name="Makhova M.A."/>
        </authorList>
    </citation>
    <scope>NUCLEOTIDE SEQUENCE [LARGE SCALE GENOMIC DNA]</scope>
    <source>
        <strain evidence="10 15">NNSch 2386</strain>
    </source>
</reference>
<dbReference type="AlphaFoldDB" id="A0AAE5W7F6"/>
<dbReference type="InterPro" id="IPR001867">
    <property type="entry name" value="OmpR/PhoB-type_DNA-bd"/>
</dbReference>
<dbReference type="EMBL" id="PZCM01000006">
    <property type="protein sequence ID" value="PTG27310.1"/>
    <property type="molecule type" value="Genomic_DNA"/>
</dbReference>
<dbReference type="RefSeq" id="WP_037576682.1">
    <property type="nucleotide sequence ID" value="NZ_CP133244.1"/>
</dbReference>
<evidence type="ECO:0000256" key="1">
    <source>
        <dbReference type="ARBA" id="ARBA00022553"/>
    </source>
</evidence>
<dbReference type="GO" id="GO:0000976">
    <property type="term" value="F:transcription cis-regulatory region binding"/>
    <property type="evidence" value="ECO:0007669"/>
    <property type="project" value="TreeGrafter"/>
</dbReference>
<evidence type="ECO:0000259" key="8">
    <source>
        <dbReference type="PROSITE" id="PS50110"/>
    </source>
</evidence>
<proteinExistence type="predicted"/>
<dbReference type="Pfam" id="PF00486">
    <property type="entry name" value="Trans_reg_C"/>
    <property type="match status" value="1"/>
</dbReference>
<dbReference type="SMART" id="SM00448">
    <property type="entry name" value="REC"/>
    <property type="match status" value="1"/>
</dbReference>
<dbReference type="PANTHER" id="PTHR48111:SF43">
    <property type="entry name" value="STAGE 0 SPORULATION PROTEIN A HOMOLOG"/>
    <property type="match status" value="1"/>
</dbReference>
<dbReference type="PROSITE" id="PS51755">
    <property type="entry name" value="OMPR_PHOB"/>
    <property type="match status" value="1"/>
</dbReference>
<dbReference type="Gene3D" id="1.10.10.10">
    <property type="entry name" value="Winged helix-like DNA-binding domain superfamily/Winged helix DNA-binding domain"/>
    <property type="match status" value="1"/>
</dbReference>
<dbReference type="EMBL" id="JAVGJF010000031">
    <property type="protein sequence ID" value="MDQ7175583.1"/>
    <property type="molecule type" value="Genomic_DNA"/>
</dbReference>
<dbReference type="SUPFAM" id="SSF46894">
    <property type="entry name" value="C-terminal effector domain of the bipartite response regulators"/>
    <property type="match status" value="1"/>
</dbReference>
<keyword evidence="2" id="KW-0902">Two-component regulatory system</keyword>
<evidence type="ECO:0000313" key="10">
    <source>
        <dbReference type="EMBL" id="MDQ7175583.1"/>
    </source>
</evidence>
<keyword evidence="1 6" id="KW-0597">Phosphoprotein</keyword>
<comment type="caution">
    <text evidence="11">The sequence shown here is derived from an EMBL/GenBank/DDBJ whole genome shotgun (WGS) entry which is preliminary data.</text>
</comment>
<evidence type="ECO:0000313" key="15">
    <source>
        <dbReference type="Proteomes" id="UP001240157"/>
    </source>
</evidence>
<evidence type="ECO:0000313" key="11">
    <source>
        <dbReference type="EMBL" id="PTG13101.1"/>
    </source>
</evidence>
<dbReference type="Gene3D" id="3.40.50.2300">
    <property type="match status" value="1"/>
</dbReference>
<dbReference type="PANTHER" id="PTHR48111">
    <property type="entry name" value="REGULATOR OF RPOS"/>
    <property type="match status" value="1"/>
</dbReference>
<dbReference type="InterPro" id="IPR039420">
    <property type="entry name" value="WalR-like"/>
</dbReference>
<evidence type="ECO:0000256" key="7">
    <source>
        <dbReference type="PROSITE-ProRule" id="PRU01091"/>
    </source>
</evidence>
<dbReference type="SMART" id="SM00862">
    <property type="entry name" value="Trans_reg_C"/>
    <property type="match status" value="1"/>
</dbReference>
<keyword evidence="4 7" id="KW-0238">DNA-binding</keyword>
<dbReference type="Pfam" id="PF00072">
    <property type="entry name" value="Response_reg"/>
    <property type="match status" value="1"/>
</dbReference>
<dbReference type="GO" id="GO:0005829">
    <property type="term" value="C:cytosol"/>
    <property type="evidence" value="ECO:0007669"/>
    <property type="project" value="TreeGrafter"/>
</dbReference>
<dbReference type="GO" id="GO:0000156">
    <property type="term" value="F:phosphorelay response regulator activity"/>
    <property type="evidence" value="ECO:0007669"/>
    <property type="project" value="TreeGrafter"/>
</dbReference>
<reference evidence="11" key="2">
    <citation type="submission" date="2018-03" db="EMBL/GenBank/DDBJ databases">
        <authorList>
            <person name="Naushad S."/>
        </authorList>
    </citation>
    <scope>NUCLEOTIDE SEQUENCE</scope>
    <source>
        <strain evidence="12">SNUC 105</strain>
        <strain evidence="11">SNUC 505</strain>
    </source>
</reference>
<dbReference type="GO" id="GO:0006355">
    <property type="term" value="P:regulation of DNA-templated transcription"/>
    <property type="evidence" value="ECO:0007669"/>
    <property type="project" value="InterPro"/>
</dbReference>
<protein>
    <submittedName>
        <fullName evidence="11">DNA-binding response regulator</fullName>
    </submittedName>
    <submittedName>
        <fullName evidence="10">Response regulator transcription factor</fullName>
    </submittedName>
</protein>
<evidence type="ECO:0000256" key="5">
    <source>
        <dbReference type="ARBA" id="ARBA00023163"/>
    </source>
</evidence>
<dbReference type="EMBL" id="PZBZ01000040">
    <property type="protein sequence ID" value="PTG13101.1"/>
    <property type="molecule type" value="Genomic_DNA"/>
</dbReference>
<dbReference type="SUPFAM" id="SSF52172">
    <property type="entry name" value="CheY-like"/>
    <property type="match status" value="1"/>
</dbReference>
<dbReference type="Proteomes" id="UP000242144">
    <property type="component" value="Unassembled WGS sequence"/>
</dbReference>
<feature type="modified residue" description="4-aspartylphosphate" evidence="6">
    <location>
        <position position="51"/>
    </location>
</feature>
<evidence type="ECO:0000256" key="6">
    <source>
        <dbReference type="PROSITE-ProRule" id="PRU00169"/>
    </source>
</evidence>
<feature type="domain" description="OmpR/PhoB-type" evidence="9">
    <location>
        <begin position="125"/>
        <end position="221"/>
    </location>
</feature>
<evidence type="ECO:0000256" key="4">
    <source>
        <dbReference type="ARBA" id="ARBA00023125"/>
    </source>
</evidence>
<dbReference type="InterPro" id="IPR016032">
    <property type="entry name" value="Sig_transdc_resp-reg_C-effctor"/>
</dbReference>
<accession>A0AAE5W7F6</accession>
<dbReference type="PROSITE" id="PS50110">
    <property type="entry name" value="RESPONSE_REGULATORY"/>
    <property type="match status" value="1"/>
</dbReference>
<organism evidence="11 14">
    <name type="scientific">Staphylococcus chromogenes</name>
    <name type="common">Staphylococcus hyicus subsp. chromogenes</name>
    <dbReference type="NCBI Taxonomy" id="46126"/>
    <lineage>
        <taxon>Bacteria</taxon>
        <taxon>Bacillati</taxon>
        <taxon>Bacillota</taxon>
        <taxon>Bacilli</taxon>
        <taxon>Bacillales</taxon>
        <taxon>Staphylococcaceae</taxon>
        <taxon>Staphylococcus</taxon>
    </lineage>
</organism>
<dbReference type="CDD" id="cd00383">
    <property type="entry name" value="trans_reg_C"/>
    <property type="match status" value="1"/>
</dbReference>
<keyword evidence="5" id="KW-0804">Transcription</keyword>
<name>A0AAE5W7F6_STACR</name>
<keyword evidence="3" id="KW-0805">Transcription regulation</keyword>
<evidence type="ECO:0000256" key="3">
    <source>
        <dbReference type="ARBA" id="ARBA00023015"/>
    </source>
</evidence>
<dbReference type="InterPro" id="IPR036388">
    <property type="entry name" value="WH-like_DNA-bd_sf"/>
</dbReference>
<evidence type="ECO:0000313" key="14">
    <source>
        <dbReference type="Proteomes" id="UP000242704"/>
    </source>
</evidence>
<gene>
    <name evidence="12" type="ORF">BU638_06525</name>
    <name evidence="11" type="ORF">BU653_08010</name>
    <name evidence="10" type="ORF">RCF65_06235</name>
</gene>
<feature type="DNA-binding region" description="OmpR/PhoB-type" evidence="7">
    <location>
        <begin position="125"/>
        <end position="221"/>
    </location>
</feature>
<sequence>MKIMIVEDDFTIANSLVQELRKWNHEAINVQDYIHIKDRFLEMKPHLILLDINLPNFNGFHWCQEIRKASNVPIIFISSASDNMNQMMAMQMGADDFIEKPFNLNLTIMKIQALLRRSYDFKVEQTELNVKGCQLITEKALLYYQGQTISLTLTELQILQLLFLNEDQFVSRNALIEQCWQSENFIDDNTLAVNMSRLRKKLKQLGLTELIQTKKNVGYKV</sequence>
<evidence type="ECO:0000256" key="2">
    <source>
        <dbReference type="ARBA" id="ARBA00023012"/>
    </source>
</evidence>
<evidence type="ECO:0000313" key="12">
    <source>
        <dbReference type="EMBL" id="PTG27310.1"/>
    </source>
</evidence>
<feature type="domain" description="Response regulatory" evidence="8">
    <location>
        <begin position="2"/>
        <end position="115"/>
    </location>
</feature>
<dbReference type="Proteomes" id="UP001240157">
    <property type="component" value="Unassembled WGS sequence"/>
</dbReference>
<reference evidence="13 14" key="1">
    <citation type="journal article" date="2016" name="Front. Microbiol.">
        <title>Comprehensive Phylogenetic Analysis of Bovine Non-aureus Staphylococci Species Based on Whole-Genome Sequencing.</title>
        <authorList>
            <person name="Naushad S."/>
            <person name="Barkema H.W."/>
            <person name="Luby C."/>
            <person name="Condas L.A."/>
            <person name="Nobrega D.B."/>
            <person name="Carson D.A."/>
            <person name="De Buck J."/>
        </authorList>
    </citation>
    <scope>NUCLEOTIDE SEQUENCE [LARGE SCALE GENOMIC DNA]</scope>
    <source>
        <strain evidence="12 13">SNUC 105</strain>
        <strain evidence="11 14">SNUC 505</strain>
    </source>
</reference>